<dbReference type="AlphaFoldDB" id="A0A6A5HZ21"/>
<dbReference type="InterPro" id="IPR042171">
    <property type="entry name" value="Acyl-CoA_hotdog"/>
</dbReference>
<evidence type="ECO:0000256" key="3">
    <source>
        <dbReference type="ARBA" id="ARBA00022801"/>
    </source>
</evidence>
<accession>A0A6A5HZ21</accession>
<protein>
    <submittedName>
        <fullName evidence="7">Uncharacterized protein</fullName>
    </submittedName>
</protein>
<feature type="domain" description="Acyl-CoA thioesterase 2 C-terminal" evidence="5">
    <location>
        <begin position="170"/>
        <end position="288"/>
    </location>
</feature>
<evidence type="ECO:0000313" key="7">
    <source>
        <dbReference type="EMBL" id="KAF1771732.1"/>
    </source>
</evidence>
<sequence>MEEEGKMVREWRRLKKIDDLTYIGECDSEHPAARVFGGHVLAQAMSAAYYTAPEGFYVHAVHCYFIRGGEESIPITYNVKIIRNGRNFAIRYVEAVQHGKVIHLAEFSLQKLASVKDTFSLTPEFPAHVPGPDGLISNISGRHQKVAEGFDARELRGQVTERMAPSLEIRPADLNMFLHGTGGVNQKQYLWIRYKIPVDKSDYMLRHATIVYLSDLELVTTGALCFNDKMFKLQTSMDHSAWIHQYEFDINDWILYEQECVANSNHRSLIHGRLWSRDGKLIMSTSQEALIYKVQPSKI</sequence>
<dbReference type="InterPro" id="IPR003703">
    <property type="entry name" value="Acyl_CoA_thio"/>
</dbReference>
<dbReference type="Gene3D" id="2.40.160.210">
    <property type="entry name" value="Acyl-CoA thioesterase, double hotdog domain"/>
    <property type="match status" value="1"/>
</dbReference>
<keyword evidence="3" id="KW-0378">Hydrolase</keyword>
<dbReference type="GO" id="GO:0009062">
    <property type="term" value="P:fatty acid catabolic process"/>
    <property type="evidence" value="ECO:0007669"/>
    <property type="project" value="TreeGrafter"/>
</dbReference>
<dbReference type="PANTHER" id="PTHR11066">
    <property type="entry name" value="ACYL-COA THIOESTERASE"/>
    <property type="match status" value="1"/>
</dbReference>
<comment type="similarity">
    <text evidence="1">Belongs to the C/M/P thioester hydrolase family.</text>
</comment>
<evidence type="ECO:0000259" key="5">
    <source>
        <dbReference type="Pfam" id="PF02551"/>
    </source>
</evidence>
<evidence type="ECO:0000256" key="2">
    <source>
        <dbReference type="ARBA" id="ARBA00011881"/>
    </source>
</evidence>
<comment type="subunit">
    <text evidence="2">Homotetramer.</text>
</comment>
<name>A0A6A5HZ21_CAERE</name>
<proteinExistence type="inferred from homology"/>
<dbReference type="KEGG" id="crq:GCK72_003559"/>
<dbReference type="CDD" id="cd03444">
    <property type="entry name" value="Thioesterase_II_repeat1"/>
    <property type="match status" value="1"/>
</dbReference>
<dbReference type="CTD" id="9806034"/>
<dbReference type="GO" id="GO:0005782">
    <property type="term" value="C:peroxisomal matrix"/>
    <property type="evidence" value="ECO:0007669"/>
    <property type="project" value="TreeGrafter"/>
</dbReference>
<evidence type="ECO:0000259" key="6">
    <source>
        <dbReference type="Pfam" id="PF13622"/>
    </source>
</evidence>
<evidence type="ECO:0000256" key="4">
    <source>
        <dbReference type="ARBA" id="ARBA00023098"/>
    </source>
</evidence>
<dbReference type="Pfam" id="PF02551">
    <property type="entry name" value="Acyl_CoA_thio"/>
    <property type="match status" value="1"/>
</dbReference>
<dbReference type="Pfam" id="PF13622">
    <property type="entry name" value="4HBT_3"/>
    <property type="match status" value="1"/>
</dbReference>
<dbReference type="FunFam" id="2.40.160.210:FF:000001">
    <property type="entry name" value="Acyl-CoA thioesterase II"/>
    <property type="match status" value="1"/>
</dbReference>
<evidence type="ECO:0000256" key="1">
    <source>
        <dbReference type="ARBA" id="ARBA00006538"/>
    </source>
</evidence>
<dbReference type="GeneID" id="9806034"/>
<dbReference type="PANTHER" id="PTHR11066:SF37">
    <property type="entry name" value="ACYL-COA THIOESTERASE II"/>
    <property type="match status" value="1"/>
</dbReference>
<dbReference type="InterPro" id="IPR049449">
    <property type="entry name" value="TesB_ACOT8-like_N"/>
</dbReference>
<gene>
    <name evidence="7" type="ORF">GCK72_003559</name>
</gene>
<dbReference type="RefSeq" id="XP_003107401.2">
    <property type="nucleotide sequence ID" value="XM_003107353.2"/>
</dbReference>
<comment type="caution">
    <text evidence="7">The sequence shown here is derived from an EMBL/GenBank/DDBJ whole genome shotgun (WGS) entry which is preliminary data.</text>
</comment>
<dbReference type="InterPro" id="IPR029069">
    <property type="entry name" value="HotDog_dom_sf"/>
</dbReference>
<organism evidence="7 8">
    <name type="scientific">Caenorhabditis remanei</name>
    <name type="common">Caenorhabditis vulgaris</name>
    <dbReference type="NCBI Taxonomy" id="31234"/>
    <lineage>
        <taxon>Eukaryota</taxon>
        <taxon>Metazoa</taxon>
        <taxon>Ecdysozoa</taxon>
        <taxon>Nematoda</taxon>
        <taxon>Chromadorea</taxon>
        <taxon>Rhabditida</taxon>
        <taxon>Rhabditina</taxon>
        <taxon>Rhabditomorpha</taxon>
        <taxon>Rhabditoidea</taxon>
        <taxon>Rhabditidae</taxon>
        <taxon>Peloderinae</taxon>
        <taxon>Caenorhabditis</taxon>
    </lineage>
</organism>
<dbReference type="Proteomes" id="UP000483820">
    <property type="component" value="Chromosome I"/>
</dbReference>
<dbReference type="CDD" id="cd03445">
    <property type="entry name" value="Thioesterase_II_repeat2"/>
    <property type="match status" value="1"/>
</dbReference>
<dbReference type="GO" id="GO:0047617">
    <property type="term" value="F:fatty acyl-CoA hydrolase activity"/>
    <property type="evidence" value="ECO:0007669"/>
    <property type="project" value="InterPro"/>
</dbReference>
<dbReference type="GO" id="GO:0006637">
    <property type="term" value="P:acyl-CoA metabolic process"/>
    <property type="evidence" value="ECO:0007669"/>
    <property type="project" value="InterPro"/>
</dbReference>
<dbReference type="InterPro" id="IPR025652">
    <property type="entry name" value="TesB_C"/>
</dbReference>
<keyword evidence="4" id="KW-0443">Lipid metabolism</keyword>
<reference evidence="7 8" key="1">
    <citation type="submission" date="2019-12" db="EMBL/GenBank/DDBJ databases">
        <title>Chromosome-level assembly of the Caenorhabditis remanei genome.</title>
        <authorList>
            <person name="Teterina A.A."/>
            <person name="Willis J.H."/>
            <person name="Phillips P.C."/>
        </authorList>
    </citation>
    <scope>NUCLEOTIDE SEQUENCE [LARGE SCALE GENOMIC DNA]</scope>
    <source>
        <strain evidence="7 8">PX506</strain>
        <tissue evidence="7">Whole organism</tissue>
    </source>
</reference>
<feature type="domain" description="Acyl-CoA thioesterase-like N-terminal HotDog" evidence="6">
    <location>
        <begin position="31"/>
        <end position="105"/>
    </location>
</feature>
<dbReference type="EMBL" id="WUAV01000001">
    <property type="protein sequence ID" value="KAF1771732.1"/>
    <property type="molecule type" value="Genomic_DNA"/>
</dbReference>
<dbReference type="SUPFAM" id="SSF54637">
    <property type="entry name" value="Thioesterase/thiol ester dehydrase-isomerase"/>
    <property type="match status" value="2"/>
</dbReference>
<evidence type="ECO:0000313" key="8">
    <source>
        <dbReference type="Proteomes" id="UP000483820"/>
    </source>
</evidence>